<evidence type="ECO:0000256" key="3">
    <source>
        <dbReference type="SAM" id="SignalP"/>
    </source>
</evidence>
<feature type="region of interest" description="Disordered" evidence="1">
    <location>
        <begin position="133"/>
        <end position="264"/>
    </location>
</feature>
<accession>A0A9Q0LR06</accession>
<evidence type="ECO:0000313" key="4">
    <source>
        <dbReference type="EMBL" id="KAJ5077388.1"/>
    </source>
</evidence>
<evidence type="ECO:0000256" key="1">
    <source>
        <dbReference type="SAM" id="MobiDB-lite"/>
    </source>
</evidence>
<evidence type="ECO:0000313" key="5">
    <source>
        <dbReference type="Proteomes" id="UP001149090"/>
    </source>
</evidence>
<comment type="caution">
    <text evidence="4">The sequence shown here is derived from an EMBL/GenBank/DDBJ whole genome shotgun (WGS) entry which is preliminary data.</text>
</comment>
<feature type="chain" id="PRO_5040221771" evidence="3">
    <location>
        <begin position="17"/>
        <end position="264"/>
    </location>
</feature>
<keyword evidence="3" id="KW-0732">Signal</keyword>
<dbReference type="Proteomes" id="UP001149090">
    <property type="component" value="Unassembled WGS sequence"/>
</dbReference>
<protein>
    <submittedName>
        <fullName evidence="4">Uncharacterized protein</fullName>
    </submittedName>
</protein>
<organism evidence="4 5">
    <name type="scientific">Anaeramoeba ignava</name>
    <name type="common">Anaerobic marine amoeba</name>
    <dbReference type="NCBI Taxonomy" id="1746090"/>
    <lineage>
        <taxon>Eukaryota</taxon>
        <taxon>Metamonada</taxon>
        <taxon>Anaeramoebidae</taxon>
        <taxon>Anaeramoeba</taxon>
    </lineage>
</organism>
<feature type="signal peptide" evidence="3">
    <location>
        <begin position="1"/>
        <end position="16"/>
    </location>
</feature>
<keyword evidence="5" id="KW-1185">Reference proteome</keyword>
<evidence type="ECO:0000256" key="2">
    <source>
        <dbReference type="SAM" id="Phobius"/>
    </source>
</evidence>
<feature type="transmembrane region" description="Helical" evidence="2">
    <location>
        <begin position="73"/>
        <end position="96"/>
    </location>
</feature>
<feature type="compositionally biased region" description="Low complexity" evidence="1">
    <location>
        <begin position="183"/>
        <end position="238"/>
    </location>
</feature>
<name>A0A9Q0LR06_ANAIG</name>
<proteinExistence type="predicted"/>
<keyword evidence="2" id="KW-0472">Membrane</keyword>
<gene>
    <name evidence="4" type="ORF">M0811_05911</name>
</gene>
<reference evidence="4" key="1">
    <citation type="submission" date="2022-10" db="EMBL/GenBank/DDBJ databases">
        <title>Novel sulphate-reducing endosymbionts in the free-living metamonad Anaeramoeba.</title>
        <authorList>
            <person name="Jerlstrom-Hultqvist J."/>
            <person name="Cepicka I."/>
            <person name="Gallot-Lavallee L."/>
            <person name="Salas-Leiva D."/>
            <person name="Curtis B.A."/>
            <person name="Zahonova K."/>
            <person name="Pipaliya S."/>
            <person name="Dacks J."/>
            <person name="Roger A.J."/>
        </authorList>
    </citation>
    <scope>NUCLEOTIDE SEQUENCE</scope>
    <source>
        <strain evidence="4">BMAN</strain>
    </source>
</reference>
<feature type="compositionally biased region" description="Low complexity" evidence="1">
    <location>
        <begin position="245"/>
        <end position="264"/>
    </location>
</feature>
<sequence length="264" mass="30101">MINFLILLSLFSLSFADGCETSFTTCTSCCRASGCVWCETSGGCIDFFDSGSCSNYFSIENSCPSYSSPSTSVPISIIIAFPIVGLIVIIAIIIAIRKRKKGWRRTRVWIKEKDGQTKIVYHDGRFNKKEIQMTENPPTSTSTTTTTKTTIKPPKIHEETLENSQEPFYQPNYNIEQPNLSYQPDPNMNFQPNPNMNFQPDPNMNFQPNPNMNFQPDPNMNFQPNPNMNFQPDPNMNFQPDPNMNFQPDPNMNFQPNPNMNFQN</sequence>
<dbReference type="AlphaFoldDB" id="A0A9Q0LR06"/>
<keyword evidence="2" id="KW-1133">Transmembrane helix</keyword>
<feature type="compositionally biased region" description="Low complexity" evidence="1">
    <location>
        <begin position="137"/>
        <end position="153"/>
    </location>
</feature>
<feature type="compositionally biased region" description="Polar residues" evidence="1">
    <location>
        <begin position="162"/>
        <end position="182"/>
    </location>
</feature>
<dbReference type="EMBL" id="JAPDFW010000058">
    <property type="protein sequence ID" value="KAJ5077388.1"/>
    <property type="molecule type" value="Genomic_DNA"/>
</dbReference>
<keyword evidence="2" id="KW-0812">Transmembrane</keyword>